<dbReference type="InterPro" id="IPR038020">
    <property type="entry name" value="MbtH-like_sf"/>
</dbReference>
<keyword evidence="3" id="KW-1185">Reference proteome</keyword>
<proteinExistence type="predicted"/>
<protein>
    <submittedName>
        <fullName evidence="2">MbtH protein</fullName>
    </submittedName>
</protein>
<dbReference type="AlphaFoldDB" id="A0A239J161"/>
<dbReference type="InterPro" id="IPR005153">
    <property type="entry name" value="MbtH-like_dom"/>
</dbReference>
<feature type="domain" description="MbtH-like" evidence="1">
    <location>
        <begin position="3"/>
        <end position="53"/>
    </location>
</feature>
<accession>A0A239J161</accession>
<name>A0A239J161_9ACTN</name>
<gene>
    <name evidence="2" type="ORF">SAMN05216276_102144</name>
</gene>
<evidence type="ECO:0000313" key="2">
    <source>
        <dbReference type="EMBL" id="SNS99013.1"/>
    </source>
</evidence>
<evidence type="ECO:0000313" key="3">
    <source>
        <dbReference type="Proteomes" id="UP000198282"/>
    </source>
</evidence>
<dbReference type="GO" id="GO:0019290">
    <property type="term" value="P:siderophore biosynthetic process"/>
    <property type="evidence" value="ECO:0007669"/>
    <property type="project" value="TreeGrafter"/>
</dbReference>
<dbReference type="OrthoDB" id="7584480at2"/>
<dbReference type="Pfam" id="PF03621">
    <property type="entry name" value="MbtH"/>
    <property type="match status" value="1"/>
</dbReference>
<dbReference type="SUPFAM" id="SSF160582">
    <property type="entry name" value="MbtH-like"/>
    <property type="match status" value="1"/>
</dbReference>
<dbReference type="Proteomes" id="UP000198282">
    <property type="component" value="Unassembled WGS sequence"/>
</dbReference>
<evidence type="ECO:0000259" key="1">
    <source>
        <dbReference type="SMART" id="SM00923"/>
    </source>
</evidence>
<reference evidence="2 3" key="1">
    <citation type="submission" date="2017-06" db="EMBL/GenBank/DDBJ databases">
        <authorList>
            <person name="Kim H.J."/>
            <person name="Triplett B.A."/>
        </authorList>
    </citation>
    <scope>NUCLEOTIDE SEQUENCE [LARGE SCALE GENOMIC DNA]</scope>
    <source>
        <strain evidence="2 3">CGMCC 4.2132</strain>
    </source>
</reference>
<dbReference type="InterPro" id="IPR037407">
    <property type="entry name" value="MLP_fam"/>
</dbReference>
<dbReference type="PANTHER" id="PTHR38444">
    <property type="entry name" value="ENTEROBACTIN BIOSYNTHESIS PROTEIN YBDZ"/>
    <property type="match status" value="1"/>
</dbReference>
<dbReference type="GO" id="GO:0005829">
    <property type="term" value="C:cytosol"/>
    <property type="evidence" value="ECO:0007669"/>
    <property type="project" value="TreeGrafter"/>
</dbReference>
<sequence length="66" mass="7414">MNSLFGDEPGNYLVLANTEGQHSLWPVSIGVPRGWDVVHEEDTRQGCLNFIDANWTDMRPRSLSPS</sequence>
<dbReference type="PANTHER" id="PTHR38444:SF1">
    <property type="entry name" value="ENTEROBACTIN BIOSYNTHESIS PROTEIN YBDZ"/>
    <property type="match status" value="1"/>
</dbReference>
<dbReference type="SMART" id="SM00923">
    <property type="entry name" value="MbtH"/>
    <property type="match status" value="1"/>
</dbReference>
<organism evidence="2 3">
    <name type="scientific">Streptosporangium subroseum</name>
    <dbReference type="NCBI Taxonomy" id="106412"/>
    <lineage>
        <taxon>Bacteria</taxon>
        <taxon>Bacillati</taxon>
        <taxon>Actinomycetota</taxon>
        <taxon>Actinomycetes</taxon>
        <taxon>Streptosporangiales</taxon>
        <taxon>Streptosporangiaceae</taxon>
        <taxon>Streptosporangium</taxon>
    </lineage>
</organism>
<dbReference type="Gene3D" id="3.90.820.10">
    <property type="entry name" value="Structural Genomics, Unknown Function 30-nov-00 1gh9 Mol_id"/>
    <property type="match status" value="1"/>
</dbReference>
<dbReference type="RefSeq" id="WP_089209175.1">
    <property type="nucleotide sequence ID" value="NZ_FZOD01000021.1"/>
</dbReference>
<dbReference type="EMBL" id="FZOD01000021">
    <property type="protein sequence ID" value="SNS99013.1"/>
    <property type="molecule type" value="Genomic_DNA"/>
</dbReference>